<keyword evidence="4 10" id="KW-0863">Zinc-finger</keyword>
<dbReference type="EC" id="2.3.2.27" evidence="9"/>
<comment type="catalytic activity">
    <reaction evidence="9">
        <text>S-ubiquitinyl-[E2 ubiquitin-conjugating enzyme]-L-cysteine + [acceptor protein]-L-lysine = [E2 ubiquitin-conjugating enzyme]-L-cysteine + N(6)-ubiquitinyl-[acceptor protein]-L-lysine.</text>
        <dbReference type="EC" id="2.3.2.27"/>
    </reaction>
</comment>
<dbReference type="PROSITE" id="PS50236">
    <property type="entry name" value="CHCR"/>
    <property type="match status" value="1"/>
</dbReference>
<dbReference type="PROSITE" id="PS50089">
    <property type="entry name" value="ZF_RING_2"/>
    <property type="match status" value="1"/>
</dbReference>
<evidence type="ECO:0000256" key="6">
    <source>
        <dbReference type="ARBA" id="ARBA00022927"/>
    </source>
</evidence>
<name>A0A167C3E8_9ASCO</name>
<evidence type="ECO:0000313" key="13">
    <source>
        <dbReference type="EMBL" id="ANB11170.1"/>
    </source>
</evidence>
<protein>
    <recommendedName>
        <fullName evidence="9">E3 ubiquitin-protein ligase PEP5</fullName>
        <ecNumber evidence="9">2.3.2.27</ecNumber>
    </recommendedName>
</protein>
<dbReference type="GO" id="GO:0061630">
    <property type="term" value="F:ubiquitin protein ligase activity"/>
    <property type="evidence" value="ECO:0007669"/>
    <property type="project" value="UniProtKB-EC"/>
</dbReference>
<evidence type="ECO:0000256" key="4">
    <source>
        <dbReference type="ARBA" id="ARBA00022771"/>
    </source>
</evidence>
<dbReference type="Pfam" id="PF23356">
    <property type="entry name" value="TPR_PEP5_VPS11"/>
    <property type="match status" value="2"/>
</dbReference>
<evidence type="ECO:0000256" key="10">
    <source>
        <dbReference type="PROSITE-ProRule" id="PRU00175"/>
    </source>
</evidence>
<dbReference type="Gene3D" id="1.25.40.10">
    <property type="entry name" value="Tetratricopeptide repeat domain"/>
    <property type="match status" value="1"/>
</dbReference>
<dbReference type="GO" id="GO:0006886">
    <property type="term" value="P:intracellular protein transport"/>
    <property type="evidence" value="ECO:0007669"/>
    <property type="project" value="UniProtKB-UniRule"/>
</dbReference>
<feature type="domain" description="RING-type" evidence="12">
    <location>
        <begin position="869"/>
        <end position="915"/>
    </location>
</feature>
<dbReference type="PIRSF" id="PIRSF007860">
    <property type="entry name" value="VPS11"/>
    <property type="match status" value="1"/>
</dbReference>
<dbReference type="SUPFAM" id="SSF50978">
    <property type="entry name" value="WD40 repeat-like"/>
    <property type="match status" value="1"/>
</dbReference>
<evidence type="ECO:0000259" key="12">
    <source>
        <dbReference type="PROSITE" id="PS50089"/>
    </source>
</evidence>
<sequence>MNVTISTKITNLQDPDVTAVAPGRDTIFLATSKGVIKEFDSSFRLVQSFVAYSEPDWNITHLVFLEGTSLLMTVASKTNHPLTAHLWNLDKIDKQSNGPHCHTTITVMNGSNTFPLSAFCISSDHSILGFGYADGTVILVRGDIVRDRGSRQRVVYRSNTPVTGLEFYEGDENGSVVLMIATVSQILTVPTTGRNSGKPDIILDKKGAALGCVTMVKGYRTQKDRLAVARDGEIAYYTPVMRGASIALDLPKKSIYSFGHYFLVTSILSADNSSVEASNSFSNFVGADTTRIFIIDTLNNFIAYTEQMAAGIKFIFTQWDKLHVLGSDGILYVFKEKDIDTRLAILKTNNLYDIAIELSTKMDLERNKILRLEREYADFLYKGDQSAEALEHYITSIELGQTSEVILKYRDSQKIDYLTRYLEALHSEGVATKQHTTLLFNSYAKLNNLEKLTQFVEGSQNKESIAIDYETAIRICCQAGYFTLAVYLAQRSGDTDLAVQIKLRDLKDYKGCLEYIRSLDVTDALRILIQFSRELLDTFPVETTALLVSLFTGKFSPTETELDINARREIQPQTFEGSSDSITAPVLQSYRALVNYMSNVGSNAPVGSDDASHVNGRSIPTYQPPRPRLIFSSFIDHPNEFVIFLEECLESYDKFEANEKDRADLLSTLFEMYLTLSRKATDHDTRHGWESKARSLAMTSKTHIDHNTILLLSHLASYHDGKLLAWDAREGYEVDLFRACIASGNVQEAIEILHKYGEHEHELFPLALNFFISSPSVLEEAGEEFDYVLKKIKEEQIMTPLQVIQTISVNSVATIGHIRQYLVDIIDAEKQDIDRHTKLAESYRSETRSKQEQISKILNDPSIVQYTVCASCGSALDLPVVHFSCKHSYHQRCLANNLIGSRSIGGSEEPVCPRCLPELENIRAIRRSHEDVADRNDLFEIALHGSDNKFKVVTDFISRGALTG</sequence>
<evidence type="ECO:0000256" key="1">
    <source>
        <dbReference type="ARBA" id="ARBA00007070"/>
    </source>
</evidence>
<dbReference type="Pfam" id="PF17122">
    <property type="entry name" value="zf-C3H2C3"/>
    <property type="match status" value="1"/>
</dbReference>
<dbReference type="GO" id="GO:0008270">
    <property type="term" value="F:zinc ion binding"/>
    <property type="evidence" value="ECO:0007669"/>
    <property type="project" value="UniProtKB-KW"/>
</dbReference>
<evidence type="ECO:0000256" key="2">
    <source>
        <dbReference type="ARBA" id="ARBA00022448"/>
    </source>
</evidence>
<dbReference type="GO" id="GO:0007032">
    <property type="term" value="P:endosome organization"/>
    <property type="evidence" value="ECO:0007669"/>
    <property type="project" value="TreeGrafter"/>
</dbReference>
<dbReference type="InterPro" id="IPR000547">
    <property type="entry name" value="Clathrin_H-chain/VPS_repeat"/>
</dbReference>
<dbReference type="InterPro" id="IPR001841">
    <property type="entry name" value="Znf_RING"/>
</dbReference>
<keyword evidence="2 9" id="KW-0813">Transport</keyword>
<evidence type="ECO:0000256" key="9">
    <source>
        <dbReference type="PIRNR" id="PIRNR007860"/>
    </source>
</evidence>
<keyword evidence="5" id="KW-0862">Zinc</keyword>
<dbReference type="CDD" id="cd16688">
    <property type="entry name" value="RING-H2_Vps11"/>
    <property type="match status" value="1"/>
</dbReference>
<dbReference type="GO" id="GO:0007033">
    <property type="term" value="P:vacuole organization"/>
    <property type="evidence" value="ECO:0007669"/>
    <property type="project" value="TreeGrafter"/>
</dbReference>
<dbReference type="InterPro" id="IPR011990">
    <property type="entry name" value="TPR-like_helical_dom_sf"/>
</dbReference>
<dbReference type="PANTHER" id="PTHR23323">
    <property type="entry name" value="VACUOLAR PROTEIN SORTING-ASSOCIATED PROTEIN"/>
    <property type="match status" value="1"/>
</dbReference>
<dbReference type="KEGG" id="slb:AWJ20_3972"/>
<dbReference type="InterPro" id="IPR013083">
    <property type="entry name" value="Znf_RING/FYVE/PHD"/>
</dbReference>
<dbReference type="PANTHER" id="PTHR23323:SF24">
    <property type="entry name" value="VACUOLAR PROTEIN SORTING-ASSOCIATED PROTEIN 11 HOMOLOG"/>
    <property type="match status" value="1"/>
</dbReference>
<comment type="subcellular location">
    <subcellularLocation>
        <location evidence="8">Endomembrane system</location>
        <topology evidence="8">Peripheral membrane protein</topology>
        <orientation evidence="8">Cytoplasmic side</orientation>
    </subcellularLocation>
    <subcellularLocation>
        <location evidence="9">Vacuole membrane</location>
        <topology evidence="9">Peripheral membrane protein</topology>
        <orientation evidence="9">Cytoplasmic side</orientation>
    </subcellularLocation>
</comment>
<evidence type="ECO:0000256" key="7">
    <source>
        <dbReference type="ARBA" id="ARBA00023136"/>
    </source>
</evidence>
<dbReference type="GO" id="GO:0030674">
    <property type="term" value="F:protein-macromolecule adaptor activity"/>
    <property type="evidence" value="ECO:0007669"/>
    <property type="project" value="TreeGrafter"/>
</dbReference>
<dbReference type="InterPro" id="IPR036322">
    <property type="entry name" value="WD40_repeat_dom_sf"/>
</dbReference>
<dbReference type="Gene3D" id="3.30.40.10">
    <property type="entry name" value="Zinc/RING finger domain, C3HC4 (zinc finger)"/>
    <property type="match status" value="1"/>
</dbReference>
<dbReference type="SUPFAM" id="SSF57850">
    <property type="entry name" value="RING/U-box"/>
    <property type="match status" value="1"/>
</dbReference>
<evidence type="ECO:0000313" key="14">
    <source>
        <dbReference type="Proteomes" id="UP000189580"/>
    </source>
</evidence>
<keyword evidence="7 9" id="KW-0472">Membrane</keyword>
<keyword evidence="9" id="KW-0808">Transferase</keyword>
<dbReference type="Pfam" id="PF23341">
    <property type="entry name" value="PEP5_VPS11_N"/>
    <property type="match status" value="1"/>
</dbReference>
<reference evidence="13 14" key="1">
    <citation type="submission" date="2016-02" db="EMBL/GenBank/DDBJ databases">
        <title>Complete genome sequence and transcriptome regulation of the pentose utilising yeast Sugiyamaella lignohabitans.</title>
        <authorList>
            <person name="Bellasio M."/>
            <person name="Peymann A."/>
            <person name="Valli M."/>
            <person name="Sipitzky M."/>
            <person name="Graf A."/>
            <person name="Sauer M."/>
            <person name="Marx H."/>
            <person name="Mattanovich D."/>
        </authorList>
    </citation>
    <scope>NUCLEOTIDE SEQUENCE [LARGE SCALE GENOMIC DNA]</scope>
    <source>
        <strain evidence="13 14">CBS 10342</strain>
    </source>
</reference>
<dbReference type="Proteomes" id="UP000189580">
    <property type="component" value="Chromosome c"/>
</dbReference>
<dbReference type="GO" id="GO:0030897">
    <property type="term" value="C:HOPS complex"/>
    <property type="evidence" value="ECO:0007669"/>
    <property type="project" value="UniProtKB-UniRule"/>
</dbReference>
<dbReference type="RefSeq" id="XP_018733647.1">
    <property type="nucleotide sequence ID" value="XM_018881014.1"/>
</dbReference>
<comment type="similarity">
    <text evidence="1 9">Belongs to the VPS11 family.</text>
</comment>
<evidence type="ECO:0000256" key="3">
    <source>
        <dbReference type="ARBA" id="ARBA00022723"/>
    </source>
</evidence>
<accession>A0A167C3E8</accession>
<gene>
    <name evidence="13" type="primary">PEP5</name>
    <name evidence="13" type="ORF">AWJ20_3972</name>
</gene>
<dbReference type="InterPro" id="IPR024763">
    <property type="entry name" value="VPS11_C"/>
</dbReference>
<evidence type="ECO:0000256" key="5">
    <source>
        <dbReference type="ARBA" id="ARBA00022833"/>
    </source>
</evidence>
<dbReference type="OrthoDB" id="26184at2759"/>
<keyword evidence="14" id="KW-1185">Reference proteome</keyword>
<dbReference type="AlphaFoldDB" id="A0A167C3E8"/>
<evidence type="ECO:0000256" key="8">
    <source>
        <dbReference type="ARBA" id="ARBA00029433"/>
    </source>
</evidence>
<dbReference type="Pfam" id="PF12451">
    <property type="entry name" value="VPS11_C"/>
    <property type="match status" value="1"/>
</dbReference>
<dbReference type="GO" id="GO:0048284">
    <property type="term" value="P:organelle fusion"/>
    <property type="evidence" value="ECO:0007669"/>
    <property type="project" value="TreeGrafter"/>
</dbReference>
<evidence type="ECO:0000256" key="11">
    <source>
        <dbReference type="PROSITE-ProRule" id="PRU01006"/>
    </source>
</evidence>
<dbReference type="InterPro" id="IPR015943">
    <property type="entry name" value="WD40/YVTN_repeat-like_dom_sf"/>
</dbReference>
<dbReference type="GO" id="GO:0033263">
    <property type="term" value="C:CORVET complex"/>
    <property type="evidence" value="ECO:0007669"/>
    <property type="project" value="UniProtKB-UniRule"/>
</dbReference>
<dbReference type="GO" id="GO:0000329">
    <property type="term" value="C:fungal-type vacuole membrane"/>
    <property type="evidence" value="ECO:0007669"/>
    <property type="project" value="UniProtKB-UniRule"/>
</dbReference>
<feature type="repeat" description="CHCR" evidence="11">
    <location>
        <begin position="393"/>
        <end position="544"/>
    </location>
</feature>
<keyword evidence="3" id="KW-0479">Metal-binding</keyword>
<keyword evidence="9" id="KW-0833">Ubl conjugation pathway</keyword>
<comment type="subunit">
    <text evidence="9">Component of the homotypic vacuole fusion and vacuole protein sorting (HOPS) complex. Component of the class C core vacuole/endosome tethering (CORVET) complex.</text>
</comment>
<keyword evidence="9" id="KW-0926">Vacuole</keyword>
<dbReference type="GeneID" id="30036052"/>
<dbReference type="InterPro" id="IPR057308">
    <property type="entry name" value="CHCR_PEP5_VPS11"/>
</dbReference>
<organism evidence="13 14">
    <name type="scientific">Sugiyamaella lignohabitans</name>
    <dbReference type="NCBI Taxonomy" id="796027"/>
    <lineage>
        <taxon>Eukaryota</taxon>
        <taxon>Fungi</taxon>
        <taxon>Dikarya</taxon>
        <taxon>Ascomycota</taxon>
        <taxon>Saccharomycotina</taxon>
        <taxon>Dipodascomycetes</taxon>
        <taxon>Dipodascales</taxon>
        <taxon>Trichomonascaceae</taxon>
        <taxon>Sugiyamaella</taxon>
    </lineage>
</organism>
<dbReference type="Gene3D" id="2.130.10.10">
    <property type="entry name" value="YVTN repeat-like/Quinoprotein amine dehydrogenase"/>
    <property type="match status" value="1"/>
</dbReference>
<dbReference type="GO" id="GO:0006904">
    <property type="term" value="P:vesicle docking involved in exocytosis"/>
    <property type="evidence" value="ECO:0007669"/>
    <property type="project" value="TreeGrafter"/>
</dbReference>
<dbReference type="EMBL" id="CP014500">
    <property type="protein sequence ID" value="ANB11170.1"/>
    <property type="molecule type" value="Genomic_DNA"/>
</dbReference>
<dbReference type="InterPro" id="IPR016528">
    <property type="entry name" value="VPS11"/>
</dbReference>
<proteinExistence type="inferred from homology"/>
<dbReference type="InterPro" id="IPR057307">
    <property type="entry name" value="PEP5_VPS11_N"/>
</dbReference>
<keyword evidence="6 9" id="KW-0653">Protein transport</keyword>